<dbReference type="InterPro" id="IPR045153">
    <property type="entry name" value="Est1/Ebs1-like"/>
</dbReference>
<evidence type="ECO:0000259" key="2">
    <source>
        <dbReference type="Pfam" id="PF10373"/>
    </source>
</evidence>
<evidence type="ECO:0008006" key="6">
    <source>
        <dbReference type="Google" id="ProtNLM"/>
    </source>
</evidence>
<feature type="compositionally biased region" description="Low complexity" evidence="1">
    <location>
        <begin position="23"/>
        <end position="32"/>
    </location>
</feature>
<dbReference type="Pfam" id="PF10374">
    <property type="entry name" value="EST1"/>
    <property type="match status" value="1"/>
</dbReference>
<accession>A0ABD3QPL3</accession>
<keyword evidence="5" id="KW-1185">Reference proteome</keyword>
<comment type="caution">
    <text evidence="4">The sequence shown here is derived from an EMBL/GenBank/DDBJ whole genome shotgun (WGS) entry which is preliminary data.</text>
</comment>
<name>A0ABD3QPL3_9STRA</name>
<feature type="region of interest" description="Disordered" evidence="1">
    <location>
        <begin position="119"/>
        <end position="140"/>
    </location>
</feature>
<feature type="region of interest" description="Disordered" evidence="1">
    <location>
        <begin position="863"/>
        <end position="892"/>
    </location>
</feature>
<feature type="compositionally biased region" description="Basic residues" evidence="1">
    <location>
        <begin position="1"/>
        <end position="22"/>
    </location>
</feature>
<sequence length="892" mass="98672">MQSHGKRNGHRPTPKRSSRHHSQQSASQDSSATESMNEKMAKAKDLESDLEKLQAAQKAKRKIPSDEAKSSAIRLELCSLFSDVIILDPQFAVSHNVIERIWKHCFYGRINELRLRASKEKSRAKKRSSTAGGVGGSSVASNASAENIAEEVEKQLKQFLKEAVALYEYLIKKYVENLSSESQASSTASQDSQNDYHDAIMSSLYRMHIHLGDLHRYSLTFKQAEQCYLTAAKLAPGMGNSYNQLAVVAQSQDSLTAVALYYYARSLMATIPFETSRPNLVRLFESNHKWLSEHSRNIDLHSRSLMSVNSGKKAQKDWLNKEKTAMTRTTLSKMVDLQHAFFRGISIDEGDGKVDLKELMDKMSSQLADFNELLSNSSCSELLLCKIVSILAFSTLGASNAGKLSGTDHLTLNGDIYSNSNLGVIMNNQAIAFSFLLRFLSLLANHIAESITEKESSKGGGNMIGNVRSLSSLLLGLSFAASLYTGSKWFHGLPLFPILSSDYPNQDKTPIRDLCRESHFEFWGSVASIVNRFKALNIHVSENEHLPEYEDIRDFDDFHYYVPFASFLNRAQDRESKYASLGEAMSALTPNTPSASSKGKEEEAIAKIRLFISVASRAIRPASLIRIENGGPYYLEEDPTSNTLRALREDDLTHQNNIEGRLLSEQDNKVFDEEVDASKSKYSHLGIPLLTPAAILGETAPIPSPFHESDSHTKVDNFLPKLTITQPKKSAQKPLPPPPGFSGPPANLDSTSTSFLPQPEPTWAVNSSTFVTNFSQRNSLHNGFQSSPNTGLVSQAGPSIFDTLNPFAITSENSAVDIPSVGLDLNLMLRSNTHTNTQGALQSVDSDQYSHHESLLKFLFESNSSDEQGNDDSQQGLLQLHGVPRTRNPFAN</sequence>
<organism evidence="4 5">
    <name type="scientific">Cyclotella cryptica</name>
    <dbReference type="NCBI Taxonomy" id="29204"/>
    <lineage>
        <taxon>Eukaryota</taxon>
        <taxon>Sar</taxon>
        <taxon>Stramenopiles</taxon>
        <taxon>Ochrophyta</taxon>
        <taxon>Bacillariophyta</taxon>
        <taxon>Coscinodiscophyceae</taxon>
        <taxon>Thalassiosirophycidae</taxon>
        <taxon>Stephanodiscales</taxon>
        <taxon>Stephanodiscaceae</taxon>
        <taxon>Cyclotella</taxon>
    </lineage>
</organism>
<dbReference type="PANTHER" id="PTHR15696">
    <property type="entry name" value="SMG-7 SUPPRESSOR WITH MORPHOLOGICAL EFFECT ON GENITALIA PROTEIN 7"/>
    <property type="match status" value="1"/>
</dbReference>
<feature type="region of interest" description="Disordered" evidence="1">
    <location>
        <begin position="727"/>
        <end position="752"/>
    </location>
</feature>
<evidence type="ECO:0000313" key="4">
    <source>
        <dbReference type="EMBL" id="KAL3802315.1"/>
    </source>
</evidence>
<dbReference type="SUPFAM" id="SSF48452">
    <property type="entry name" value="TPR-like"/>
    <property type="match status" value="1"/>
</dbReference>
<evidence type="ECO:0000313" key="5">
    <source>
        <dbReference type="Proteomes" id="UP001516023"/>
    </source>
</evidence>
<dbReference type="AlphaFoldDB" id="A0ABD3QPL3"/>
<feature type="domain" description="Telomerase activating protein Est1-like N-terminal" evidence="3">
    <location>
        <begin position="97"/>
        <end position="220"/>
    </location>
</feature>
<feature type="compositionally biased region" description="Polar residues" evidence="1">
    <location>
        <begin position="863"/>
        <end position="877"/>
    </location>
</feature>
<reference evidence="4 5" key="1">
    <citation type="journal article" date="2020" name="G3 (Bethesda)">
        <title>Improved Reference Genome for Cyclotella cryptica CCMP332, a Model for Cell Wall Morphogenesis, Salinity Adaptation, and Lipid Production in Diatoms (Bacillariophyta).</title>
        <authorList>
            <person name="Roberts W.R."/>
            <person name="Downey K.M."/>
            <person name="Ruck E.C."/>
            <person name="Traller J.C."/>
            <person name="Alverson A.J."/>
        </authorList>
    </citation>
    <scope>NUCLEOTIDE SEQUENCE [LARGE SCALE GENOMIC DNA]</scope>
    <source>
        <strain evidence="4 5">CCMP332</strain>
    </source>
</reference>
<dbReference type="EMBL" id="JABMIG020000020">
    <property type="protein sequence ID" value="KAL3802315.1"/>
    <property type="molecule type" value="Genomic_DNA"/>
</dbReference>
<feature type="region of interest" description="Disordered" evidence="1">
    <location>
        <begin position="1"/>
        <end position="48"/>
    </location>
</feature>
<gene>
    <name evidence="4" type="ORF">HJC23_007140</name>
</gene>
<dbReference type="InterPro" id="IPR018834">
    <property type="entry name" value="DNA/RNA-bd_Est1-type"/>
</dbReference>
<dbReference type="InterPro" id="IPR019458">
    <property type="entry name" value="Est1-like_N"/>
</dbReference>
<feature type="domain" description="DNA/RNA-binding" evidence="2">
    <location>
        <begin position="224"/>
        <end position="557"/>
    </location>
</feature>
<dbReference type="PANTHER" id="PTHR15696:SF0">
    <property type="entry name" value="TELOMERASE-BINDING PROTEIN EST1A"/>
    <property type="match status" value="1"/>
</dbReference>
<dbReference type="Gene3D" id="1.25.40.10">
    <property type="entry name" value="Tetratricopeptide repeat domain"/>
    <property type="match status" value="1"/>
</dbReference>
<protein>
    <recommendedName>
        <fullName evidence="6">Protein SMG7</fullName>
    </recommendedName>
</protein>
<dbReference type="Proteomes" id="UP001516023">
    <property type="component" value="Unassembled WGS sequence"/>
</dbReference>
<dbReference type="Pfam" id="PF10373">
    <property type="entry name" value="EST1_DNA_bind"/>
    <property type="match status" value="1"/>
</dbReference>
<dbReference type="InterPro" id="IPR011990">
    <property type="entry name" value="TPR-like_helical_dom_sf"/>
</dbReference>
<feature type="compositionally biased region" description="Basic and acidic residues" evidence="1">
    <location>
        <begin position="36"/>
        <end position="48"/>
    </location>
</feature>
<proteinExistence type="predicted"/>
<evidence type="ECO:0000259" key="3">
    <source>
        <dbReference type="Pfam" id="PF10374"/>
    </source>
</evidence>
<evidence type="ECO:0000256" key="1">
    <source>
        <dbReference type="SAM" id="MobiDB-lite"/>
    </source>
</evidence>